<dbReference type="PANTHER" id="PTHR46481:SF10">
    <property type="entry name" value="ZINC FINGER BED DOMAIN-CONTAINING PROTEIN 39"/>
    <property type="match status" value="1"/>
</dbReference>
<reference evidence="8" key="1">
    <citation type="journal article" date="2019" name="Plant Biotechnol. J.">
        <title>Genome sequencing of the Australian wild diploid species Gossypium australe highlights disease resistance and delayed gland morphogenesis.</title>
        <authorList>
            <person name="Cai Y."/>
            <person name="Cai X."/>
            <person name="Wang Q."/>
            <person name="Wang P."/>
            <person name="Zhang Y."/>
            <person name="Cai C."/>
            <person name="Xu Y."/>
            <person name="Wang K."/>
            <person name="Zhou Z."/>
            <person name="Wang C."/>
            <person name="Geng S."/>
            <person name="Li B."/>
            <person name="Dong Q."/>
            <person name="Hou Y."/>
            <person name="Wang H."/>
            <person name="Ai P."/>
            <person name="Liu Z."/>
            <person name="Yi F."/>
            <person name="Sun M."/>
            <person name="An G."/>
            <person name="Cheng J."/>
            <person name="Zhang Y."/>
            <person name="Shi Q."/>
            <person name="Xie Y."/>
            <person name="Shi X."/>
            <person name="Chang Y."/>
            <person name="Huang F."/>
            <person name="Chen Y."/>
            <person name="Hong S."/>
            <person name="Mi L."/>
            <person name="Sun Q."/>
            <person name="Zhang L."/>
            <person name="Zhou B."/>
            <person name="Peng R."/>
            <person name="Zhang X."/>
            <person name="Liu F."/>
        </authorList>
    </citation>
    <scope>NUCLEOTIDE SEQUENCE [LARGE SCALE GENOMIC DNA]</scope>
    <source>
        <strain evidence="8">cv. PA1801</strain>
    </source>
</reference>
<dbReference type="AlphaFoldDB" id="A0A5B6VZL1"/>
<gene>
    <name evidence="7" type="ORF">EPI10_024707</name>
</gene>
<dbReference type="InterPro" id="IPR008906">
    <property type="entry name" value="HATC_C_dom"/>
</dbReference>
<evidence type="ECO:0000256" key="4">
    <source>
        <dbReference type="ARBA" id="ARBA00022833"/>
    </source>
</evidence>
<comment type="caution">
    <text evidence="7">The sequence shown here is derived from an EMBL/GenBank/DDBJ whole genome shotgun (WGS) entry which is preliminary data.</text>
</comment>
<comment type="subcellular location">
    <subcellularLocation>
        <location evidence="1">Nucleus</location>
    </subcellularLocation>
</comment>
<dbReference type="SUPFAM" id="SSF53098">
    <property type="entry name" value="Ribonuclease H-like"/>
    <property type="match status" value="1"/>
</dbReference>
<keyword evidence="2" id="KW-0479">Metal-binding</keyword>
<keyword evidence="4" id="KW-0862">Zinc</keyword>
<keyword evidence="8" id="KW-1185">Reference proteome</keyword>
<dbReference type="InterPro" id="IPR012337">
    <property type="entry name" value="RNaseH-like_sf"/>
</dbReference>
<dbReference type="Proteomes" id="UP000325315">
    <property type="component" value="Unassembled WGS sequence"/>
</dbReference>
<dbReference type="InterPro" id="IPR052035">
    <property type="entry name" value="ZnF_BED_domain_contain"/>
</dbReference>
<name>A0A5B6VZL1_9ROSI</name>
<dbReference type="GO" id="GO:0046983">
    <property type="term" value="F:protein dimerization activity"/>
    <property type="evidence" value="ECO:0007669"/>
    <property type="project" value="InterPro"/>
</dbReference>
<protein>
    <submittedName>
        <fullName evidence="7">Zinc finger BED domain-containing protein RICESLEEPER 2-like</fullName>
    </submittedName>
</protein>
<organism evidence="7 8">
    <name type="scientific">Gossypium australe</name>
    <dbReference type="NCBI Taxonomy" id="47621"/>
    <lineage>
        <taxon>Eukaryota</taxon>
        <taxon>Viridiplantae</taxon>
        <taxon>Streptophyta</taxon>
        <taxon>Embryophyta</taxon>
        <taxon>Tracheophyta</taxon>
        <taxon>Spermatophyta</taxon>
        <taxon>Magnoliopsida</taxon>
        <taxon>eudicotyledons</taxon>
        <taxon>Gunneridae</taxon>
        <taxon>Pentapetalae</taxon>
        <taxon>rosids</taxon>
        <taxon>malvids</taxon>
        <taxon>Malvales</taxon>
        <taxon>Malvaceae</taxon>
        <taxon>Malvoideae</taxon>
        <taxon>Gossypium</taxon>
    </lineage>
</organism>
<dbReference type="Pfam" id="PF05699">
    <property type="entry name" value="Dimer_Tnp_hAT"/>
    <property type="match status" value="1"/>
</dbReference>
<dbReference type="GO" id="GO:0005634">
    <property type="term" value="C:nucleus"/>
    <property type="evidence" value="ECO:0007669"/>
    <property type="project" value="UniProtKB-SubCell"/>
</dbReference>
<dbReference type="GO" id="GO:0008270">
    <property type="term" value="F:zinc ion binding"/>
    <property type="evidence" value="ECO:0007669"/>
    <property type="project" value="UniProtKB-KW"/>
</dbReference>
<proteinExistence type="predicted"/>
<evidence type="ECO:0000259" key="6">
    <source>
        <dbReference type="Pfam" id="PF05699"/>
    </source>
</evidence>
<dbReference type="OrthoDB" id="998233at2759"/>
<dbReference type="EMBL" id="SMMG02000005">
    <property type="protein sequence ID" value="KAA3474414.1"/>
    <property type="molecule type" value="Genomic_DNA"/>
</dbReference>
<evidence type="ECO:0000256" key="2">
    <source>
        <dbReference type="ARBA" id="ARBA00022723"/>
    </source>
</evidence>
<dbReference type="PANTHER" id="PTHR46481">
    <property type="entry name" value="ZINC FINGER BED DOMAIN-CONTAINING PROTEIN 4"/>
    <property type="match status" value="1"/>
</dbReference>
<sequence length="151" mass="16935">MLKDSHSFHKRLPLNGKLFHVRCCAHILNLLVHGGFSKIEDVIDNARESVKHIIASIMRLTMFSDISKLDIYLEEGVLICKESYGDFDALEWWKINNLKFQILSKMTCEILSIPTTKVASESTFSAGDGVIDAYHSSLGIDTVQMLLCGSD</sequence>
<keyword evidence="5" id="KW-0539">Nucleus</keyword>
<keyword evidence="3" id="KW-0863">Zinc-finger</keyword>
<evidence type="ECO:0000313" key="7">
    <source>
        <dbReference type="EMBL" id="KAA3474414.1"/>
    </source>
</evidence>
<evidence type="ECO:0000313" key="8">
    <source>
        <dbReference type="Proteomes" id="UP000325315"/>
    </source>
</evidence>
<accession>A0A5B6VZL1</accession>
<evidence type="ECO:0000256" key="5">
    <source>
        <dbReference type="ARBA" id="ARBA00023242"/>
    </source>
</evidence>
<evidence type="ECO:0000256" key="1">
    <source>
        <dbReference type="ARBA" id="ARBA00004123"/>
    </source>
</evidence>
<feature type="domain" description="HAT C-terminal dimerisation" evidence="6">
    <location>
        <begin position="69"/>
        <end position="148"/>
    </location>
</feature>
<evidence type="ECO:0000256" key="3">
    <source>
        <dbReference type="ARBA" id="ARBA00022771"/>
    </source>
</evidence>